<dbReference type="PANTHER" id="PTHR31750">
    <property type="entry name" value="PROTEIN STAY-GREEN 1, CHLOROPLASTIC-RELATED"/>
    <property type="match status" value="1"/>
</dbReference>
<evidence type="ECO:0000256" key="2">
    <source>
        <dbReference type="SAM" id="MobiDB-lite"/>
    </source>
</evidence>
<name>A0ABM0U0F2_CAMSA</name>
<sequence length="275" mass="31218">MCSLMANLFLPANLKQDVSDKERSSSIPSTTRSTKTKKQSMFPVARLFGQAVFEASKLNVVFLGVDEKKHPSKLPRTYTLTHSDISSNLTLAISQSINNSQLQGWTNKLYRDEVVAEWRKVKSKMSLHVHCHISGDHFLLDLTAKLRYFIFCKELPMVLNAFVYGDEDMLNNYPELHEAYVWVYFHSNIPEFNKVECLGPLCEATSRGDCKTETCEVLPEPPCLDECSCCFPMDSTISWSSHAHGSQGHEEDEDVATAGENLVTDYTYNRSKREK</sequence>
<evidence type="ECO:0000313" key="4">
    <source>
        <dbReference type="Proteomes" id="UP000694864"/>
    </source>
</evidence>
<dbReference type="InterPro" id="IPR024438">
    <property type="entry name" value="Staygreen"/>
</dbReference>
<accession>A0ABM0U0F2</accession>
<keyword evidence="4" id="KW-1185">Reference proteome</keyword>
<dbReference type="Proteomes" id="UP000694864">
    <property type="component" value="Chromosome 2"/>
</dbReference>
<feature type="region of interest" description="Disordered" evidence="2">
    <location>
        <begin position="242"/>
        <end position="261"/>
    </location>
</feature>
<reference evidence="5" key="2">
    <citation type="submission" date="2025-08" db="UniProtKB">
        <authorList>
            <consortium name="RefSeq"/>
        </authorList>
    </citation>
    <scope>IDENTIFICATION</scope>
    <source>
        <tissue evidence="5">Leaf</tissue>
    </source>
</reference>
<dbReference type="RefSeq" id="XP_010434035.1">
    <property type="nucleotide sequence ID" value="XM_010435733.2"/>
</dbReference>
<feature type="domain" description="Staygreen protein" evidence="3">
    <location>
        <begin position="53"/>
        <end position="203"/>
    </location>
</feature>
<evidence type="ECO:0000313" key="5">
    <source>
        <dbReference type="RefSeq" id="XP_010434035.1"/>
    </source>
</evidence>
<protein>
    <submittedName>
        <fullName evidence="5">Protein STAY-GREEN 1, chloroplastic</fullName>
    </submittedName>
</protein>
<dbReference type="PANTHER" id="PTHR31750:SF17">
    <property type="entry name" value="MAGNESIUM DECHELATASE SGR2, CHLOROPLASTIC-RELATED"/>
    <property type="match status" value="1"/>
</dbReference>
<evidence type="ECO:0000256" key="1">
    <source>
        <dbReference type="ARBA" id="ARBA00009234"/>
    </source>
</evidence>
<proteinExistence type="inferred from homology"/>
<dbReference type="GeneID" id="104718062"/>
<gene>
    <name evidence="5" type="primary">LOC104718062</name>
</gene>
<comment type="similarity">
    <text evidence="1">Belongs to the staygreen family.</text>
</comment>
<dbReference type="Pfam" id="PF12638">
    <property type="entry name" value="Staygreen"/>
    <property type="match status" value="1"/>
</dbReference>
<organism evidence="4 5">
    <name type="scientific">Camelina sativa</name>
    <name type="common">False flax</name>
    <name type="synonym">Myagrum sativum</name>
    <dbReference type="NCBI Taxonomy" id="90675"/>
    <lineage>
        <taxon>Eukaryota</taxon>
        <taxon>Viridiplantae</taxon>
        <taxon>Streptophyta</taxon>
        <taxon>Embryophyta</taxon>
        <taxon>Tracheophyta</taxon>
        <taxon>Spermatophyta</taxon>
        <taxon>Magnoliopsida</taxon>
        <taxon>eudicotyledons</taxon>
        <taxon>Gunneridae</taxon>
        <taxon>Pentapetalae</taxon>
        <taxon>rosids</taxon>
        <taxon>malvids</taxon>
        <taxon>Brassicales</taxon>
        <taxon>Brassicaceae</taxon>
        <taxon>Camelineae</taxon>
        <taxon>Camelina</taxon>
    </lineage>
</organism>
<evidence type="ECO:0000259" key="3">
    <source>
        <dbReference type="Pfam" id="PF12638"/>
    </source>
</evidence>
<reference evidence="4" key="1">
    <citation type="journal article" date="2014" name="Nat. Commun.">
        <title>The emerging biofuel crop Camelina sativa retains a highly undifferentiated hexaploid genome structure.</title>
        <authorList>
            <person name="Kagale S."/>
            <person name="Koh C."/>
            <person name="Nixon J."/>
            <person name="Bollina V."/>
            <person name="Clarke W.E."/>
            <person name="Tuteja R."/>
            <person name="Spillane C."/>
            <person name="Robinson S.J."/>
            <person name="Links M.G."/>
            <person name="Clarke C."/>
            <person name="Higgins E.E."/>
            <person name="Huebert T."/>
            <person name="Sharpe A.G."/>
            <person name="Parkin I.A."/>
        </authorList>
    </citation>
    <scope>NUCLEOTIDE SEQUENCE [LARGE SCALE GENOMIC DNA]</scope>
    <source>
        <strain evidence="4">cv. DH55</strain>
    </source>
</reference>